<keyword evidence="1" id="KW-0472">Membrane</keyword>
<keyword evidence="1" id="KW-1133">Transmembrane helix</keyword>
<evidence type="ECO:0000259" key="2">
    <source>
        <dbReference type="Pfam" id="PF13786"/>
    </source>
</evidence>
<dbReference type="RefSeq" id="WP_190239534.1">
    <property type="nucleotide sequence ID" value="NZ_QFGA01000001.1"/>
</dbReference>
<sequence length="342" mass="37904">MDEMIRQEIYKEGDRYPVQAVPWDKIRERALDNTAADTNFQRNAVIRKICCSFAAVVVIGGLVILSGFIFPVIARALEQIPIINAVFNFVEDRGIQNAMDKGFVTKPNLTATDKDISVTITGVLYDEGRIDIGYTVTTSRPDLSPETFPGDLIIPLGSPGMQFFANGKPIQNTKQATCEKADNGRVGLVEIYPSDDLPEAFNLEVAIYQIGKEQGEWLLGPIPVSRKDTDAATRTFSPMKKETFGETSVMVKEVKISPLSMLIEYESIRPLTEEFYFSAVMDDKGNNIPQCASIRLSHQIKGDTKITVARLVCEAPKNIPEFLVLVPQVAGSQQQNIKIPLK</sequence>
<feature type="transmembrane region" description="Helical" evidence="1">
    <location>
        <begin position="49"/>
        <end position="74"/>
    </location>
</feature>
<keyword evidence="4" id="KW-1185">Reference proteome</keyword>
<dbReference type="Pfam" id="PF13786">
    <property type="entry name" value="DUF4179"/>
    <property type="match status" value="1"/>
</dbReference>
<accession>A0A4Y7RFD1</accession>
<dbReference type="Proteomes" id="UP000298324">
    <property type="component" value="Unassembled WGS sequence"/>
</dbReference>
<name>A0A4Y7RFD1_9FIRM</name>
<dbReference type="Gene3D" id="2.60.40.1630">
    <property type="entry name" value="bacillus anthracis domain"/>
    <property type="match status" value="1"/>
</dbReference>
<organism evidence="3 4">
    <name type="scientific">Pelotomaculum schinkii</name>
    <dbReference type="NCBI Taxonomy" id="78350"/>
    <lineage>
        <taxon>Bacteria</taxon>
        <taxon>Bacillati</taxon>
        <taxon>Bacillota</taxon>
        <taxon>Clostridia</taxon>
        <taxon>Eubacteriales</taxon>
        <taxon>Desulfotomaculaceae</taxon>
        <taxon>Pelotomaculum</taxon>
    </lineage>
</organism>
<dbReference type="InterPro" id="IPR025436">
    <property type="entry name" value="DUF4179"/>
</dbReference>
<evidence type="ECO:0000256" key="1">
    <source>
        <dbReference type="SAM" id="Phobius"/>
    </source>
</evidence>
<gene>
    <name evidence="3" type="ORF">Psch_01260</name>
</gene>
<dbReference type="EMBL" id="QFGA01000001">
    <property type="protein sequence ID" value="TEB07705.1"/>
    <property type="molecule type" value="Genomic_DNA"/>
</dbReference>
<comment type="caution">
    <text evidence="3">The sequence shown here is derived from an EMBL/GenBank/DDBJ whole genome shotgun (WGS) entry which is preliminary data.</text>
</comment>
<keyword evidence="1" id="KW-0812">Transmembrane</keyword>
<evidence type="ECO:0000313" key="3">
    <source>
        <dbReference type="EMBL" id="TEB07705.1"/>
    </source>
</evidence>
<feature type="domain" description="DUF4179" evidence="2">
    <location>
        <begin position="47"/>
        <end position="137"/>
    </location>
</feature>
<protein>
    <recommendedName>
        <fullName evidence="2">DUF4179 domain-containing protein</fullName>
    </recommendedName>
</protein>
<dbReference type="AlphaFoldDB" id="A0A4Y7RFD1"/>
<proteinExistence type="predicted"/>
<evidence type="ECO:0000313" key="4">
    <source>
        <dbReference type="Proteomes" id="UP000298324"/>
    </source>
</evidence>
<reference evidence="3 4" key="1">
    <citation type="journal article" date="2018" name="Environ. Microbiol.">
        <title>Novel energy conservation strategies and behaviour of Pelotomaculum schinkii driving syntrophic propionate catabolism.</title>
        <authorList>
            <person name="Hidalgo-Ahumada C.A.P."/>
            <person name="Nobu M.K."/>
            <person name="Narihiro T."/>
            <person name="Tamaki H."/>
            <person name="Liu W.T."/>
            <person name="Kamagata Y."/>
            <person name="Stams A.J.M."/>
            <person name="Imachi H."/>
            <person name="Sousa D.Z."/>
        </authorList>
    </citation>
    <scope>NUCLEOTIDE SEQUENCE [LARGE SCALE GENOMIC DNA]</scope>
    <source>
        <strain evidence="3 4">HH</strain>
    </source>
</reference>